<dbReference type="GO" id="GO:0000462">
    <property type="term" value="P:maturation of SSU-rRNA from tricistronic rRNA transcript (SSU-rRNA, 5.8S rRNA, LSU-rRNA)"/>
    <property type="evidence" value="ECO:0007669"/>
    <property type="project" value="TreeGrafter"/>
</dbReference>
<dbReference type="InterPro" id="IPR039761">
    <property type="entry name" value="Bms1/Tsr1"/>
</dbReference>
<comment type="subcellular location">
    <subcellularLocation>
        <location evidence="1">Nucleus</location>
        <location evidence="1">Nucleolus</location>
    </subcellularLocation>
</comment>
<proteinExistence type="inferred from homology"/>
<dbReference type="PROSITE" id="PS51714">
    <property type="entry name" value="G_BMS1"/>
    <property type="match status" value="1"/>
</dbReference>
<sequence>MAKGGNSHRNTLKNDHKPFKSKHATKGQLKNQFKGKVEKSSSSGTSSKPLNKLARKNLAKQLKENKILETKLTKKLFEGNSGAQKVVTIICLTNDLSPVGIASQLFNQDDQKTDFEYPSVTDLNVSKFKSNLKIILPNQDNILQVLDAAKVSDFVIFGISANQEVEQGYGETILRALLAQGIGSVVGVLPNIVSAYPKKNLQLDIKQSLQSFFSHFFPAENKLYALESDSDNANCLRYICQKFPQQVTWRDSRGWLIADQIKQDESYEGVVVEGTCRGTGFNVNRLVHIPGFGDFQVDKIEKLSKNSGRSRNEMQIDEDVEQIYLPNENQDTLDELNPDFQQGQDADADADMWDENLGDDNGGLGVRAEGKLYFNDDGANQAKAKANPNKRVPKGTSEYQSRWFVDDVLDENASDLEEVDEMQDEEDVILEEGHEDMDEGATEYSESEMHVDLSPEEEQRQLEEYRKSAAEEDLEFPDEIELHPNESARERLKGYRGVKSLANCEWDVDEHDLEKPSIWNRLLRVANFKATRNKVNKEFIKNVEVQPGNRIRLFIRAPKFILEQVNTTVEPFVVYGLLEHEHKLAVTNFSFENWEDYETPIQNKDTIVVQYGPRRQVINPVFNQASNNSNNVHKQENFQHSGMMTIATAIAPALFTNAPVLFFKPGDNGAVQFVGKGSYLGCDHTRIVAERIVLTGHPVKIHKRVVTVRYMFFNPEDINYFKAIGLFTKSGRSGFIKESLGTHGYFKANFDGKLTSQDVVAMSMYKRVWPQLSSMYTE</sequence>
<evidence type="ECO:0000256" key="4">
    <source>
        <dbReference type="ARBA" id="ARBA00038288"/>
    </source>
</evidence>
<dbReference type="Pfam" id="PF08142">
    <property type="entry name" value="AARP2CN"/>
    <property type="match status" value="1"/>
</dbReference>
<dbReference type="GO" id="GO:0034511">
    <property type="term" value="F:U3 snoRNA binding"/>
    <property type="evidence" value="ECO:0007669"/>
    <property type="project" value="TreeGrafter"/>
</dbReference>
<dbReference type="GO" id="GO:0005730">
    <property type="term" value="C:nucleolus"/>
    <property type="evidence" value="ECO:0007669"/>
    <property type="project" value="UniProtKB-SubCell"/>
</dbReference>
<keyword evidence="3" id="KW-0539">Nucleus</keyword>
<evidence type="ECO:0000313" key="7">
    <source>
        <dbReference type="EMBL" id="KAI5962914.1"/>
    </source>
</evidence>
<dbReference type="GO" id="GO:0005525">
    <property type="term" value="F:GTP binding"/>
    <property type="evidence" value="ECO:0007669"/>
    <property type="project" value="TreeGrafter"/>
</dbReference>
<dbReference type="RefSeq" id="XP_051610167.1">
    <property type="nucleotide sequence ID" value="XM_051750550.1"/>
</dbReference>
<dbReference type="GO" id="GO:0030688">
    <property type="term" value="C:preribosome, small subunit precursor"/>
    <property type="evidence" value="ECO:0007669"/>
    <property type="project" value="TreeGrafter"/>
</dbReference>
<dbReference type="Pfam" id="PF04950">
    <property type="entry name" value="RIBIOP_C"/>
    <property type="match status" value="1"/>
</dbReference>
<dbReference type="PANTHER" id="PTHR12858:SF1">
    <property type="entry name" value="PRE-RRNA-PROCESSING PROTEIN TSR1 HOMOLOG"/>
    <property type="match status" value="1"/>
</dbReference>
<dbReference type="PANTHER" id="PTHR12858">
    <property type="entry name" value="RIBOSOME BIOGENESIS PROTEIN"/>
    <property type="match status" value="1"/>
</dbReference>
<dbReference type="GO" id="GO:0000479">
    <property type="term" value="P:endonucleolytic cleavage of tricistronic rRNA transcript (SSU-rRNA, 5.8S rRNA, LSU-rRNA)"/>
    <property type="evidence" value="ECO:0007669"/>
    <property type="project" value="TreeGrafter"/>
</dbReference>
<keyword evidence="8" id="KW-1185">Reference proteome</keyword>
<reference evidence="7 8" key="1">
    <citation type="journal article" date="2022" name="DNA Res.">
        <title>Genome analysis of five recently described species of the CUG-Ser clade uncovers Candida theae as a new hybrid lineage with pathogenic potential in the Candida parapsilosis species complex.</title>
        <authorList>
            <person name="Mixao V."/>
            <person name="Del Olmo V."/>
            <person name="Hegedusova E."/>
            <person name="Saus E."/>
            <person name="Pryszcz L."/>
            <person name="Cillingova A."/>
            <person name="Nosek J."/>
            <person name="Gabaldon T."/>
        </authorList>
    </citation>
    <scope>NUCLEOTIDE SEQUENCE [LARGE SCALE GENOMIC DNA]</scope>
    <source>
        <strain evidence="7 8">CBS 12239</strain>
    </source>
</reference>
<dbReference type="GeneID" id="76149413"/>
<accession>A0AAD5BH82</accession>
<name>A0AAD5BH82_9ASCO</name>
<dbReference type="InterPro" id="IPR030387">
    <property type="entry name" value="G_Bms1/Tsr1_dom"/>
</dbReference>
<evidence type="ECO:0000256" key="1">
    <source>
        <dbReference type="ARBA" id="ARBA00004604"/>
    </source>
</evidence>
<evidence type="ECO:0000313" key="8">
    <source>
        <dbReference type="Proteomes" id="UP001204833"/>
    </source>
</evidence>
<comment type="similarity">
    <text evidence="4">Belongs to the TRAFAC class translation factor GTPase superfamily. Bms1-like GTPase family. TSR1 subfamily.</text>
</comment>
<evidence type="ECO:0000256" key="2">
    <source>
        <dbReference type="ARBA" id="ARBA00022517"/>
    </source>
</evidence>
<evidence type="ECO:0000256" key="3">
    <source>
        <dbReference type="ARBA" id="ARBA00023242"/>
    </source>
</evidence>
<evidence type="ECO:0000259" key="6">
    <source>
        <dbReference type="PROSITE" id="PS51714"/>
    </source>
</evidence>
<gene>
    <name evidence="7" type="ORF">KGF57_001354</name>
</gene>
<dbReference type="EMBL" id="JAIHNG010000064">
    <property type="protein sequence ID" value="KAI5962914.1"/>
    <property type="molecule type" value="Genomic_DNA"/>
</dbReference>
<protein>
    <submittedName>
        <fullName evidence="7">TSR1</fullName>
    </submittedName>
</protein>
<dbReference type="InterPro" id="IPR007034">
    <property type="entry name" value="BMS1_TSR1_C"/>
</dbReference>
<dbReference type="SMART" id="SM00785">
    <property type="entry name" value="AARP2CN"/>
    <property type="match status" value="1"/>
</dbReference>
<dbReference type="AlphaFoldDB" id="A0AAD5BH82"/>
<dbReference type="SMART" id="SM01362">
    <property type="entry name" value="DUF663"/>
    <property type="match status" value="1"/>
</dbReference>
<keyword evidence="2" id="KW-0690">Ribosome biogenesis</keyword>
<feature type="region of interest" description="Disordered" evidence="5">
    <location>
        <begin position="1"/>
        <end position="52"/>
    </location>
</feature>
<dbReference type="Pfam" id="PF22298">
    <property type="entry name" value="Tsr1_G-like"/>
    <property type="match status" value="1"/>
</dbReference>
<comment type="caution">
    <text evidence="7">The sequence shown here is derived from an EMBL/GenBank/DDBJ whole genome shotgun (WGS) entry which is preliminary data.</text>
</comment>
<feature type="domain" description="Bms1-type G" evidence="6">
    <location>
        <begin position="83"/>
        <end position="245"/>
    </location>
</feature>
<evidence type="ECO:0000256" key="5">
    <source>
        <dbReference type="SAM" id="MobiDB-lite"/>
    </source>
</evidence>
<dbReference type="Proteomes" id="UP001204833">
    <property type="component" value="Unassembled WGS sequence"/>
</dbReference>
<dbReference type="GO" id="GO:0003924">
    <property type="term" value="F:GTPase activity"/>
    <property type="evidence" value="ECO:0007669"/>
    <property type="project" value="TreeGrafter"/>
</dbReference>
<dbReference type="InterPro" id="IPR012948">
    <property type="entry name" value="AARP2CN"/>
</dbReference>
<organism evidence="7 8">
    <name type="scientific">Candida theae</name>
    <dbReference type="NCBI Taxonomy" id="1198502"/>
    <lineage>
        <taxon>Eukaryota</taxon>
        <taxon>Fungi</taxon>
        <taxon>Dikarya</taxon>
        <taxon>Ascomycota</taxon>
        <taxon>Saccharomycotina</taxon>
        <taxon>Pichiomycetes</taxon>
        <taxon>Debaryomycetaceae</taxon>
        <taxon>Candida/Lodderomyces clade</taxon>
        <taxon>Candida</taxon>
    </lineage>
</organism>